<evidence type="ECO:0000313" key="1">
    <source>
        <dbReference type="EMBL" id="RKT46229.1"/>
    </source>
</evidence>
<name>A0A495VA84_9GAMM</name>
<dbReference type="InterPro" id="IPR021948">
    <property type="entry name" value="DUF3565"/>
</dbReference>
<accession>A0A495VA84</accession>
<dbReference type="RefSeq" id="WP_120798387.1">
    <property type="nucleotide sequence ID" value="NZ_RBXL01000001.1"/>
</dbReference>
<dbReference type="Pfam" id="PF12088">
    <property type="entry name" value="DUF3565"/>
    <property type="match status" value="1"/>
</dbReference>
<keyword evidence="2" id="KW-1185">Reference proteome</keyword>
<dbReference type="OrthoDB" id="9799128at2"/>
<dbReference type="Proteomes" id="UP000274556">
    <property type="component" value="Unassembled WGS sequence"/>
</dbReference>
<reference evidence="1 2" key="1">
    <citation type="submission" date="2018-10" db="EMBL/GenBank/DDBJ databases">
        <title>Genomic Encyclopedia of Archaeal and Bacterial Type Strains, Phase II (KMG-II): from individual species to whole genera.</title>
        <authorList>
            <person name="Goeker M."/>
        </authorList>
    </citation>
    <scope>NUCLEOTIDE SEQUENCE [LARGE SCALE GENOMIC DNA]</scope>
    <source>
        <strain evidence="1 2">DSM 235</strain>
    </source>
</reference>
<evidence type="ECO:0000313" key="2">
    <source>
        <dbReference type="Proteomes" id="UP000274556"/>
    </source>
</evidence>
<proteinExistence type="predicted"/>
<protein>
    <submittedName>
        <fullName evidence="1">Uncharacterized protein DUF3565</fullName>
    </submittedName>
</protein>
<comment type="caution">
    <text evidence="1">The sequence shown here is derived from an EMBL/GenBank/DDBJ whole genome shotgun (WGS) entry which is preliminary data.</text>
</comment>
<sequence length="71" mass="8484">MNKRIVGFHQDEEQHWVAELECGHNQHVRHNPPWTNRPWVVTPEGRTEFLGRVLACKKCDQEAPRDWWPKA</sequence>
<dbReference type="EMBL" id="RBXL01000001">
    <property type="protein sequence ID" value="RKT46229.1"/>
    <property type="molecule type" value="Genomic_DNA"/>
</dbReference>
<organism evidence="1 2">
    <name type="scientific">Thiocapsa rosea</name>
    <dbReference type="NCBI Taxonomy" id="69360"/>
    <lineage>
        <taxon>Bacteria</taxon>
        <taxon>Pseudomonadati</taxon>
        <taxon>Pseudomonadota</taxon>
        <taxon>Gammaproteobacteria</taxon>
        <taxon>Chromatiales</taxon>
        <taxon>Chromatiaceae</taxon>
        <taxon>Thiocapsa</taxon>
    </lineage>
</organism>
<gene>
    <name evidence="1" type="ORF">BDD21_3732</name>
</gene>
<dbReference type="AlphaFoldDB" id="A0A495VA84"/>